<dbReference type="CDD" id="cd04027">
    <property type="entry name" value="C2B_Munc13"/>
    <property type="match status" value="1"/>
</dbReference>
<dbReference type="RefSeq" id="XP_064073024.1">
    <property type="nucleotide sequence ID" value="XM_064216954.1"/>
</dbReference>
<feature type="compositionally biased region" description="Basic and acidic residues" evidence="7">
    <location>
        <begin position="630"/>
        <end position="642"/>
    </location>
</feature>
<feature type="region of interest" description="Disordered" evidence="7">
    <location>
        <begin position="865"/>
        <end position="938"/>
    </location>
</feature>
<feature type="compositionally biased region" description="Polar residues" evidence="7">
    <location>
        <begin position="971"/>
        <end position="982"/>
    </location>
</feature>
<feature type="compositionally biased region" description="Polar residues" evidence="7">
    <location>
        <begin position="555"/>
        <end position="568"/>
    </location>
</feature>
<feature type="compositionally biased region" description="Basic and acidic residues" evidence="7">
    <location>
        <begin position="929"/>
        <end position="938"/>
    </location>
</feature>
<dbReference type="PRINTS" id="PR00360">
    <property type="entry name" value="C2DOMAIN"/>
</dbReference>
<name>A0ABM4ANZ0_VANTA</name>
<feature type="domain" description="MHD2" evidence="11">
    <location>
        <begin position="2027"/>
        <end position="2195"/>
    </location>
</feature>
<dbReference type="PROSITE" id="PS50004">
    <property type="entry name" value="C2"/>
    <property type="match status" value="3"/>
</dbReference>
<sequence>MSLLSVTVKKARYVGLQATQFNTYVTLKLQNVKSTTVTVKGPTPCWEQDFLFEINDINLGLLVEVWNKGVIWDRALGYHYLPLTSVAYDEQGCGGRWVELEAQLMMRGGAVVGTTGPTGHALLLDCRFEPPFDAEGTGGADLQRKLDLLNGALDAERAEQARRQLQYVAHSGYSEDSDYTSDLNYPVGQHANCSASQFRSAAHQMHTPQRSLEASRENSYERDEYHLHGDSDPLYYNSQPRTNRIETWSQLHAQASVESAISWRTAADWQSGEEQRRPSLERQNTLYDDSIGYGYDSYTASTHIRDHSHISQQASYEEYYDSSSYQYPAYQAQWENRYFYEECGLTPTEYENIVNKRRSSVVQLPQMPPKQLPPSSRYSDYNEMAPYRPRPRRTAASLPATPSSTPKRGRALPVPPGSESGWGRRGRRLPLPPAVTAARLPAVPAPHAPPATTHVPYTQEPARTVPDVSYGYDSGGYQPQFQDTANDQYQETNYSTGYDEDGMQPFFDETPHATPPAATAQKTTWAETENSTQFSYPVTSEEESVIPKSVPSKIHSYSQPPVTTKQDVYHDQSYQQYDTQYETTKQHQKFEHQDASYRDNQNDYLDKKNGYQYQYDDQYKNEQIYQQTEQHQEYQQKTEQQEYRMQQDMQQEQQQQNYFSEQQQYQGEQYQQEQQYNQDQQYQQDQQYNQNQNYQQGLQYEQLDQNNQYQQQQSLQEPYDKSQQDYFEQQKQQQQYDQQTQQEQFHTLQYQQQQQQQQQQLQQQQQQQQQLQQQQQQYNQQQQQKIPAQQLQSTVLTGAATLGSLVAGGAKKLGSFFGAAAAAVAAPPASQQQPPAPISTAPHTQYQTTVASVTPFTSTTTVSAISSVPDESSVPVSSVTTSAPTLPRTPSLRRQESIQRPSVRRTRTLPDAPEDYSTGSFDESAYEDEYQKTDIDQVDRDRTSLDRFRDDDLVHETIQEDVTEEVKATEESSIQKTASPTKTIAPVRKPSVDSYHSQTPSVLDRKTSQSSFISQHEEKLTIPTTLEEQMQDKSKVTFQEEHPTYHEVPEDDGFQRQESFDQDAEYPEDQEQYPDETFTEDKFTDQERFDEADEQYNEDSVFNEEEQRHEEEQLEQMEFQPEQPKLTPKQRWHRAYNKIVMQLNNGTGGFNEQGGRGNGHPGDNPFYSNIDSMPDIRPRRKSIPLVSELTMAATKRNAGLTSAVHRATLNDEELKMHVYKKTLQALIYPISSTTPHNFVLWTATSPTYCYECEGLLWGIARQGVRCTECGVKCHEKCKDLLNADCLQMCFAGAAEKSSKHGAEDKANSIITAMKERMKQRERDKPEIFELIRRTFNVDPDTHIDSLDQAEQITIEGTSKWSCKIAITVICAQGLIAKDKSGTSDPYVTVQVSKVKKRTRTMPQELNPVWNEKFYFECHNSSDRIKVRVWDEDNDLKSKLRQKLTRESDDFLGQTIIEVRTLSGEMDVWYNLEKRTDKSAVSGAIRLHINVEIKGEEKVAPYHVQYTCLHENLFHYLCEENGGAVTLPAARGDDAWKIYFNDIPEEIVDEFAMRYGIEAIYQAMTHFHCLSTKYLCAGVPAVMSTLLANINAYYAHTTASSAVSASDRFAASNFGKEKFVKLLDQLHNSLRIDLSMYRNNFPASSAEKLMDLKSTVDLLTSITFFRMKVQELSSPPRASTVVKDCVKACLRSTYQFLFENCYELYNREFQVDPNEAKRDPSDHGPQLDSVDFWHKLIALIVSVIEEDRNSYAPVLNQFPQELNIGQLSAATMWSLFAVDMKYALEEHEQHRLCKSSAYMNLHFKVKWLHTNYVKDVPPYRKAVPEYPAWFEPFVMQWLNENDDVSLEYLNGAFNRDKRDGFQKSSEHVLFSNSVVDVFTQLTQCFDVVSKLECLDPEIWKRYMKRFAKTIVKVLVAYADIVKKEFPEHLKEERVACILMNNIQQLRVQLEKMFEAMGGENLERDAADILTDLQASLNSTLDELASMFANSLETRITASVKELGELLQKVGGGAAVPGAPQPPAHHEADEVLRPLMDILDGSLTMYAVSCEKTVLKRLLKELWKIVMQILEKTVVLPPMTDKTMMLKNLTNNAKNLAANAKIEDMTQLFKSTVGKQDVKHALSGVMDISKEHLSAEKSLTPKQCAVLGAALNTIKLYFHAGGSGLKKNFLEKSPELKSLRYALSLYTQTTDTLIRTFVTSQQNQDAAVAEEGSVGEVSLQVDLFTHPGTGEHKITVKVVAANDLKWVIASGMFRAFIEVNLIGPHLADKKRKFATKSKSNNWSPKFNETFHFMVSATEQLELFELHVCVRDYCFAREDRLVGVAVMRLADIAEQGACACWLPLGTRVKMDETGWTILRILSQRHSDEVAREFVKLKSEMRAEAPAGSQGPS</sequence>
<evidence type="ECO:0000256" key="4">
    <source>
        <dbReference type="ARBA" id="ARBA00022833"/>
    </source>
</evidence>
<feature type="region of interest" description="Disordered" evidence="7">
    <location>
        <begin position="1062"/>
        <end position="1130"/>
    </location>
</feature>
<feature type="compositionally biased region" description="Basic and acidic residues" evidence="7">
    <location>
        <begin position="584"/>
        <end position="605"/>
    </location>
</feature>
<feature type="region of interest" description="Disordered" evidence="7">
    <location>
        <begin position="444"/>
        <end position="464"/>
    </location>
</feature>
<dbReference type="PANTHER" id="PTHR10480">
    <property type="entry name" value="PROTEIN UNC-13 HOMOLOG"/>
    <property type="match status" value="1"/>
</dbReference>
<dbReference type="SUPFAM" id="SSF49562">
    <property type="entry name" value="C2 domain (Calcium/lipid-binding domain, CaLB)"/>
    <property type="match status" value="3"/>
</dbReference>
<dbReference type="Proteomes" id="UP001652626">
    <property type="component" value="Chromosome 14"/>
</dbReference>
<dbReference type="Gene3D" id="1.10.357.50">
    <property type="match status" value="1"/>
</dbReference>
<evidence type="ECO:0000256" key="3">
    <source>
        <dbReference type="ARBA" id="ARBA00022771"/>
    </source>
</evidence>
<dbReference type="Pfam" id="PF00130">
    <property type="entry name" value="C1_1"/>
    <property type="match status" value="1"/>
</dbReference>
<dbReference type="InterPro" id="IPR035892">
    <property type="entry name" value="C2_domain_sf"/>
</dbReference>
<feature type="compositionally biased region" description="Polar residues" evidence="7">
    <location>
        <begin position="527"/>
        <end position="538"/>
    </location>
</feature>
<dbReference type="PROSITE" id="PS50081">
    <property type="entry name" value="ZF_DAG_PE_2"/>
    <property type="match status" value="1"/>
</dbReference>
<dbReference type="PANTHER" id="PTHR10480:SF12">
    <property type="entry name" value="UNC-13, ISOFORM E"/>
    <property type="match status" value="1"/>
</dbReference>
<dbReference type="InterPro" id="IPR014770">
    <property type="entry name" value="Munc13_1"/>
</dbReference>
<dbReference type="InterPro" id="IPR014772">
    <property type="entry name" value="Munc13_dom-2"/>
</dbReference>
<feature type="compositionally biased region" description="Low complexity" evidence="7">
    <location>
        <begin position="643"/>
        <end position="684"/>
    </location>
</feature>
<dbReference type="InterPro" id="IPR046349">
    <property type="entry name" value="C1-like_sf"/>
</dbReference>
<dbReference type="PROSITE" id="PS51258">
    <property type="entry name" value="MHD1"/>
    <property type="match status" value="1"/>
</dbReference>
<feature type="compositionally biased region" description="Acidic residues" evidence="7">
    <location>
        <begin position="1090"/>
        <end position="1104"/>
    </location>
</feature>
<dbReference type="GeneID" id="113398560"/>
<evidence type="ECO:0000256" key="5">
    <source>
        <dbReference type="ARBA" id="ARBA00022837"/>
    </source>
</evidence>
<gene>
    <name evidence="13" type="primary">LOC113398560</name>
</gene>
<feature type="region of interest" description="Disordered" evidence="7">
    <location>
        <begin position="962"/>
        <end position="1038"/>
    </location>
</feature>
<dbReference type="Gene3D" id="2.60.40.150">
    <property type="entry name" value="C2 domain"/>
    <property type="match status" value="3"/>
</dbReference>
<dbReference type="SMART" id="SM00109">
    <property type="entry name" value="C1"/>
    <property type="match status" value="1"/>
</dbReference>
<feature type="region of interest" description="Disordered" evidence="7">
    <location>
        <begin position="364"/>
        <end position="427"/>
    </location>
</feature>
<dbReference type="InterPro" id="IPR000008">
    <property type="entry name" value="C2_dom"/>
</dbReference>
<keyword evidence="3" id="KW-0863">Zinc-finger</keyword>
<feature type="compositionally biased region" description="Low complexity" evidence="7">
    <location>
        <begin position="708"/>
        <end position="717"/>
    </location>
</feature>
<dbReference type="Gene3D" id="1.20.58.1100">
    <property type="match status" value="1"/>
</dbReference>
<evidence type="ECO:0000256" key="1">
    <source>
        <dbReference type="ARBA" id="ARBA00022723"/>
    </source>
</evidence>
<keyword evidence="2" id="KW-0677">Repeat</keyword>
<feature type="compositionally biased region" description="Basic and acidic residues" evidence="7">
    <location>
        <begin position="213"/>
        <end position="231"/>
    </location>
</feature>
<dbReference type="Pfam" id="PF00168">
    <property type="entry name" value="C2"/>
    <property type="match status" value="3"/>
</dbReference>
<evidence type="ECO:0000313" key="12">
    <source>
        <dbReference type="Proteomes" id="UP001652626"/>
    </source>
</evidence>
<proteinExistence type="predicted"/>
<accession>A0ABM4ANZ0</accession>
<keyword evidence="6" id="KW-0175">Coiled coil</keyword>
<feature type="region of interest" description="Disordered" evidence="7">
    <location>
        <begin position="627"/>
        <end position="684"/>
    </location>
</feature>
<evidence type="ECO:0000259" key="11">
    <source>
        <dbReference type="PROSITE" id="PS51259"/>
    </source>
</evidence>
<dbReference type="InterPro" id="IPR037302">
    <property type="entry name" value="Unc-13_C2B"/>
</dbReference>
<evidence type="ECO:0000256" key="2">
    <source>
        <dbReference type="ARBA" id="ARBA00022737"/>
    </source>
</evidence>
<feature type="domain" description="Phorbol-ester/DAG-type" evidence="9">
    <location>
        <begin position="1235"/>
        <end position="1285"/>
    </location>
</feature>
<feature type="region of interest" description="Disordered" evidence="7">
    <location>
        <begin position="708"/>
        <end position="735"/>
    </location>
</feature>
<organism evidence="12 13">
    <name type="scientific">Vanessa tameamea</name>
    <name type="common">Kamehameha butterfly</name>
    <dbReference type="NCBI Taxonomy" id="334116"/>
    <lineage>
        <taxon>Eukaryota</taxon>
        <taxon>Metazoa</taxon>
        <taxon>Ecdysozoa</taxon>
        <taxon>Arthropoda</taxon>
        <taxon>Hexapoda</taxon>
        <taxon>Insecta</taxon>
        <taxon>Pterygota</taxon>
        <taxon>Neoptera</taxon>
        <taxon>Endopterygota</taxon>
        <taxon>Lepidoptera</taxon>
        <taxon>Glossata</taxon>
        <taxon>Ditrysia</taxon>
        <taxon>Papilionoidea</taxon>
        <taxon>Nymphalidae</taxon>
        <taxon>Nymphalinae</taxon>
        <taxon>Vanessa</taxon>
    </lineage>
</organism>
<evidence type="ECO:0000256" key="6">
    <source>
        <dbReference type="SAM" id="Coils"/>
    </source>
</evidence>
<feature type="compositionally biased region" description="Low complexity" evidence="7">
    <location>
        <begin position="724"/>
        <end position="735"/>
    </location>
</feature>
<keyword evidence="5" id="KW-0106">Calcium</keyword>
<dbReference type="InterPro" id="IPR010439">
    <property type="entry name" value="MUN_dom"/>
</dbReference>
<evidence type="ECO:0000313" key="13">
    <source>
        <dbReference type="RefSeq" id="XP_064073024.1"/>
    </source>
</evidence>
<feature type="compositionally biased region" description="Acidic residues" evidence="7">
    <location>
        <begin position="1062"/>
        <end position="1078"/>
    </location>
</feature>
<dbReference type="PROSITE" id="PS51259">
    <property type="entry name" value="MHD2"/>
    <property type="match status" value="1"/>
</dbReference>
<feature type="domain" description="C2" evidence="8">
    <location>
        <begin position="1"/>
        <end position="98"/>
    </location>
</feature>
<dbReference type="Gene3D" id="3.30.60.20">
    <property type="match status" value="1"/>
</dbReference>
<dbReference type="InterPro" id="IPR027080">
    <property type="entry name" value="Unc-13"/>
</dbReference>
<keyword evidence="1" id="KW-0479">Metal-binding</keyword>
<dbReference type="SMART" id="SM00239">
    <property type="entry name" value="C2"/>
    <property type="match status" value="3"/>
</dbReference>
<dbReference type="InterPro" id="IPR002219">
    <property type="entry name" value="PKC_DAG/PE"/>
</dbReference>
<feature type="compositionally biased region" description="Low complexity" evidence="7">
    <location>
        <begin position="515"/>
        <end position="526"/>
    </location>
</feature>
<keyword evidence="12" id="KW-1185">Reference proteome</keyword>
<evidence type="ECO:0000259" key="10">
    <source>
        <dbReference type="PROSITE" id="PS51258"/>
    </source>
</evidence>
<evidence type="ECO:0000259" key="8">
    <source>
        <dbReference type="PROSITE" id="PS50004"/>
    </source>
</evidence>
<protein>
    <submittedName>
        <fullName evidence="13">Protein unc-13 homolog B isoform X5</fullName>
    </submittedName>
</protein>
<evidence type="ECO:0000259" key="9">
    <source>
        <dbReference type="PROSITE" id="PS50081"/>
    </source>
</evidence>
<feature type="domain" description="MHD1" evidence="10">
    <location>
        <begin position="1777"/>
        <end position="1920"/>
    </location>
</feature>
<feature type="compositionally biased region" description="Low complexity" evidence="7">
    <location>
        <begin position="865"/>
        <end position="886"/>
    </location>
</feature>
<feature type="domain" description="C2" evidence="8">
    <location>
        <begin position="1345"/>
        <end position="1469"/>
    </location>
</feature>
<dbReference type="SMART" id="SM01145">
    <property type="entry name" value="DUF1041"/>
    <property type="match status" value="1"/>
</dbReference>
<feature type="coiled-coil region" evidence="6">
    <location>
        <begin position="747"/>
        <end position="784"/>
    </location>
</feature>
<feature type="domain" description="C2" evidence="8">
    <location>
        <begin position="2213"/>
        <end position="2339"/>
    </location>
</feature>
<feature type="region of interest" description="Disordered" evidence="7">
    <location>
        <begin position="198"/>
        <end position="238"/>
    </location>
</feature>
<dbReference type="CDD" id="cd08395">
    <property type="entry name" value="C2C_Munc13"/>
    <property type="match status" value="1"/>
</dbReference>
<evidence type="ECO:0000256" key="7">
    <source>
        <dbReference type="SAM" id="MobiDB-lite"/>
    </source>
</evidence>
<feature type="compositionally biased region" description="Basic and acidic residues" evidence="7">
    <location>
        <begin position="1079"/>
        <end position="1089"/>
    </location>
</feature>
<dbReference type="PROSITE" id="PS00479">
    <property type="entry name" value="ZF_DAG_PE_1"/>
    <property type="match status" value="1"/>
</dbReference>
<dbReference type="SUPFAM" id="SSF57889">
    <property type="entry name" value="Cysteine-rich domain"/>
    <property type="match status" value="1"/>
</dbReference>
<feature type="region of interest" description="Disordered" evidence="7">
    <location>
        <begin position="508"/>
        <end position="568"/>
    </location>
</feature>
<dbReference type="Pfam" id="PF06292">
    <property type="entry name" value="MUN"/>
    <property type="match status" value="1"/>
</dbReference>
<reference evidence="13" key="1">
    <citation type="submission" date="2025-08" db="UniProtKB">
        <authorList>
            <consortium name="RefSeq"/>
        </authorList>
    </citation>
    <scope>IDENTIFICATION</scope>
    <source>
        <tissue evidence="13">Whole body</tissue>
    </source>
</reference>
<feature type="region of interest" description="Disordered" evidence="7">
    <location>
        <begin position="582"/>
        <end position="605"/>
    </location>
</feature>
<keyword evidence="4" id="KW-0862">Zinc</keyword>